<dbReference type="SUPFAM" id="SSF53474">
    <property type="entry name" value="alpha/beta-Hydrolases"/>
    <property type="match status" value="1"/>
</dbReference>
<accession>A0ABR3SQN4</accession>
<evidence type="ECO:0000313" key="2">
    <source>
        <dbReference type="EMBL" id="KAL1627208.1"/>
    </source>
</evidence>
<dbReference type="Proteomes" id="UP001521116">
    <property type="component" value="Unassembled WGS sequence"/>
</dbReference>
<sequence length="547" mass="58899">MKASTALKIGTVQAVLAFTHTASAYLYNTTIKTQYGAVQGIPALNATCCSYLDGWESVTVWKGIPFAADTGGANRWKAPQPRTAWNETLVADTFGSACPAGTAPYGGADTVYDEDCLNLNVWSSANSTAEKRPVMIWSYPAGANGAWSMFDGGAMALQDIVVVTYNYRTGPYGWLALPELYEESGNVTTGNYGILDQVAALKWVHENIADFGGDPNRITTVGQSAGSAAVYHTVNSPLAKGLIVGAIAESGIRDPRDPASTSLAEGYNNMSTSVSLSKELMTYLNVTTLEELRQVSAYTINEYSGFTGFSNWRGTLDGYALPMTYMEQLEKGPANDVPLITGNTKDESGAAYGTNTTVAQWAETLNSTYGSLASKFLEAYPASNSTEASMNSNLLARDTSLVGSWNFGNFWAQSASSPIYTYYWDHAPPGQSQGAHHMSEITYIFNNLYGTDLPWTSVDYDIATTLNAYWANFIKTQNPNTGSSYKNGSLPYWAPSNSSSKTTFHLAPARPANANGLPIGYAQVPVATDDHITLLNEFFDSRNASTL</sequence>
<reference evidence="2 3" key="1">
    <citation type="submission" date="2024-02" db="EMBL/GenBank/DDBJ databases">
        <title>De novo assembly and annotation of 12 fungi associated with fruit tree decline syndrome in Ontario, Canada.</title>
        <authorList>
            <person name="Sulman M."/>
            <person name="Ellouze W."/>
            <person name="Ilyukhin E."/>
        </authorList>
    </citation>
    <scope>NUCLEOTIDE SEQUENCE [LARGE SCALE GENOMIC DNA]</scope>
    <source>
        <strain evidence="2 3">M1-105</strain>
    </source>
</reference>
<dbReference type="InterPro" id="IPR002018">
    <property type="entry name" value="CarbesteraseB"/>
</dbReference>
<protein>
    <recommendedName>
        <fullName evidence="1">Carboxylesterase type B domain-containing protein</fullName>
    </recommendedName>
</protein>
<comment type="caution">
    <text evidence="2">The sequence shown here is derived from an EMBL/GenBank/DDBJ whole genome shotgun (WGS) entry which is preliminary data.</text>
</comment>
<dbReference type="EMBL" id="JAJVDC020000074">
    <property type="protein sequence ID" value="KAL1627208.1"/>
    <property type="molecule type" value="Genomic_DNA"/>
</dbReference>
<feature type="domain" description="Carboxylesterase type B" evidence="1">
    <location>
        <begin position="29"/>
        <end position="507"/>
    </location>
</feature>
<dbReference type="Pfam" id="PF00135">
    <property type="entry name" value="COesterase"/>
    <property type="match status" value="1"/>
</dbReference>
<dbReference type="PANTHER" id="PTHR11559">
    <property type="entry name" value="CARBOXYLESTERASE"/>
    <property type="match status" value="1"/>
</dbReference>
<proteinExistence type="predicted"/>
<dbReference type="InterPro" id="IPR050309">
    <property type="entry name" value="Type-B_Carboxylest/Lipase"/>
</dbReference>
<gene>
    <name evidence="2" type="ORF">SLS56_006447</name>
</gene>
<name>A0ABR3SQN4_9PEZI</name>
<evidence type="ECO:0000259" key="1">
    <source>
        <dbReference type="Pfam" id="PF00135"/>
    </source>
</evidence>
<keyword evidence="3" id="KW-1185">Reference proteome</keyword>
<dbReference type="Gene3D" id="3.40.50.1820">
    <property type="entry name" value="alpha/beta hydrolase"/>
    <property type="match status" value="1"/>
</dbReference>
<dbReference type="InterPro" id="IPR029058">
    <property type="entry name" value="AB_hydrolase_fold"/>
</dbReference>
<evidence type="ECO:0000313" key="3">
    <source>
        <dbReference type="Proteomes" id="UP001521116"/>
    </source>
</evidence>
<organism evidence="2 3">
    <name type="scientific">Neofusicoccum ribis</name>
    <dbReference type="NCBI Taxonomy" id="45134"/>
    <lineage>
        <taxon>Eukaryota</taxon>
        <taxon>Fungi</taxon>
        <taxon>Dikarya</taxon>
        <taxon>Ascomycota</taxon>
        <taxon>Pezizomycotina</taxon>
        <taxon>Dothideomycetes</taxon>
        <taxon>Dothideomycetes incertae sedis</taxon>
        <taxon>Botryosphaeriales</taxon>
        <taxon>Botryosphaeriaceae</taxon>
        <taxon>Neofusicoccum</taxon>
    </lineage>
</organism>